<dbReference type="Proteomes" id="UP000034069">
    <property type="component" value="Unassembled WGS sequence"/>
</dbReference>
<reference evidence="2 3" key="1">
    <citation type="journal article" date="2015" name="Nature">
        <title>rRNA introns, odd ribosomes, and small enigmatic genomes across a large radiation of phyla.</title>
        <authorList>
            <person name="Brown C.T."/>
            <person name="Hug L.A."/>
            <person name="Thomas B.C."/>
            <person name="Sharon I."/>
            <person name="Castelle C.J."/>
            <person name="Singh A."/>
            <person name="Wilkins M.J."/>
            <person name="Williams K.H."/>
            <person name="Banfield J.F."/>
        </authorList>
    </citation>
    <scope>NUCLEOTIDE SEQUENCE [LARGE SCALE GENOMIC DNA]</scope>
</reference>
<evidence type="ECO:0000313" key="2">
    <source>
        <dbReference type="EMBL" id="KKT34775.1"/>
    </source>
</evidence>
<accession>A0A0G1GJN9</accession>
<dbReference type="EMBL" id="LCHN01000029">
    <property type="protein sequence ID" value="KKT34775.1"/>
    <property type="molecule type" value="Genomic_DNA"/>
</dbReference>
<evidence type="ECO:0000313" key="3">
    <source>
        <dbReference type="Proteomes" id="UP000034069"/>
    </source>
</evidence>
<sequence>MDPELEDDKEWEDQDEMMPYRPWENCEWTEEDESLLGEEYGEI</sequence>
<name>A0A0G1GJN9_9BACT</name>
<feature type="compositionally biased region" description="Acidic residues" evidence="1">
    <location>
        <begin position="1"/>
        <end position="16"/>
    </location>
</feature>
<gene>
    <name evidence="2" type="ORF">UW23_C0029G0018</name>
</gene>
<proteinExistence type="predicted"/>
<comment type="caution">
    <text evidence="2">The sequence shown here is derived from an EMBL/GenBank/DDBJ whole genome shotgun (WGS) entry which is preliminary data.</text>
</comment>
<organism evidence="2 3">
    <name type="scientific">Candidatus Collierbacteria bacterium GW2011_GWA1_44_12</name>
    <dbReference type="NCBI Taxonomy" id="1618376"/>
    <lineage>
        <taxon>Bacteria</taxon>
        <taxon>Candidatus Collieribacteriota</taxon>
    </lineage>
</organism>
<evidence type="ECO:0000256" key="1">
    <source>
        <dbReference type="SAM" id="MobiDB-lite"/>
    </source>
</evidence>
<dbReference type="AlphaFoldDB" id="A0A0G1GJN9"/>
<feature type="region of interest" description="Disordered" evidence="1">
    <location>
        <begin position="1"/>
        <end position="23"/>
    </location>
</feature>
<protein>
    <submittedName>
        <fullName evidence="2">Uncharacterized protein</fullName>
    </submittedName>
</protein>